<gene>
    <name evidence="3" type="ORF">EJP77_14150</name>
</gene>
<dbReference type="InterPro" id="IPR026838">
    <property type="entry name" value="YheC/D"/>
</dbReference>
<dbReference type="PROSITE" id="PS50975">
    <property type="entry name" value="ATP_GRASP"/>
    <property type="match status" value="1"/>
</dbReference>
<organism evidence="3 4">
    <name type="scientific">Paenibacillus zeisoli</name>
    <dbReference type="NCBI Taxonomy" id="2496267"/>
    <lineage>
        <taxon>Bacteria</taxon>
        <taxon>Bacillati</taxon>
        <taxon>Bacillota</taxon>
        <taxon>Bacilli</taxon>
        <taxon>Bacillales</taxon>
        <taxon>Paenibacillaceae</taxon>
        <taxon>Paenibacillus</taxon>
    </lineage>
</organism>
<dbReference type="Proteomes" id="UP000272464">
    <property type="component" value="Unassembled WGS sequence"/>
</dbReference>
<feature type="domain" description="ATP-grasp" evidence="2">
    <location>
        <begin position="114"/>
        <end position="359"/>
    </location>
</feature>
<evidence type="ECO:0000313" key="4">
    <source>
        <dbReference type="Proteomes" id="UP000272464"/>
    </source>
</evidence>
<accession>A0A3S1D4N2</accession>
<dbReference type="GO" id="GO:0046872">
    <property type="term" value="F:metal ion binding"/>
    <property type="evidence" value="ECO:0007669"/>
    <property type="project" value="InterPro"/>
</dbReference>
<reference evidence="3 4" key="1">
    <citation type="submission" date="2018-12" db="EMBL/GenBank/DDBJ databases">
        <authorList>
            <person name="Sun L."/>
            <person name="Chen Z."/>
        </authorList>
    </citation>
    <scope>NUCLEOTIDE SEQUENCE [LARGE SCALE GENOMIC DNA]</scope>
    <source>
        <strain evidence="3 4">3-5-3</strain>
    </source>
</reference>
<dbReference type="InterPro" id="IPR011761">
    <property type="entry name" value="ATP-grasp"/>
</dbReference>
<dbReference type="Pfam" id="PF14398">
    <property type="entry name" value="ATPgrasp_YheCD"/>
    <property type="match status" value="1"/>
</dbReference>
<evidence type="ECO:0000256" key="1">
    <source>
        <dbReference type="PROSITE-ProRule" id="PRU00409"/>
    </source>
</evidence>
<proteinExistence type="predicted"/>
<evidence type="ECO:0000259" key="2">
    <source>
        <dbReference type="PROSITE" id="PS50975"/>
    </source>
</evidence>
<evidence type="ECO:0000313" key="3">
    <source>
        <dbReference type="EMBL" id="RUT29678.1"/>
    </source>
</evidence>
<dbReference type="EMBL" id="RZNX01000006">
    <property type="protein sequence ID" value="RUT29678.1"/>
    <property type="molecule type" value="Genomic_DNA"/>
</dbReference>
<keyword evidence="4" id="KW-1185">Reference proteome</keyword>
<name>A0A3S1D4N2_9BACL</name>
<dbReference type="GO" id="GO:0005524">
    <property type="term" value="F:ATP binding"/>
    <property type="evidence" value="ECO:0007669"/>
    <property type="project" value="UniProtKB-UniRule"/>
</dbReference>
<dbReference type="OrthoDB" id="7869153at2"/>
<keyword evidence="1" id="KW-0067">ATP-binding</keyword>
<protein>
    <submittedName>
        <fullName evidence="3">YheC/YheD family protein</fullName>
    </submittedName>
</protein>
<dbReference type="SUPFAM" id="SSF56059">
    <property type="entry name" value="Glutathione synthetase ATP-binding domain-like"/>
    <property type="match status" value="1"/>
</dbReference>
<keyword evidence="1" id="KW-0547">Nucleotide-binding</keyword>
<sequence>MGVMVSGNLNSFPPFGETVFCRRLTLAGAKHNLKVYVFTAEAVPEDGTIFEGYQYSRGKWLSVTFPVPDIIYDRVNYHDPCQLQTIRQRLTRITEDGHHFQYLARGLSGKWNVYQSLRRAEIFRPYLPKTTKYKNSRQLARWLLHHDHEVFLKPHSGTHGKMTLHVRLADDDHHMMLIGRDNNNVLFHKHFHEWETGAAWIERFMGERAFIIQPYLQLTNANGRPFDVRVLMQKNESGRWGLTGMAVRLGEQDSVTSNLHGGGTAVEAGRFMNLEFGETAASLIFGTIRRLSAEIPEYLESCFGRLAELGIDFGVDRKGRVWIIEVNSKPGRSAFFQIGDPRSARKSVENPVMYARYLWLRQLRRVNS</sequence>
<dbReference type="Gene3D" id="3.30.470.20">
    <property type="entry name" value="ATP-grasp fold, B domain"/>
    <property type="match status" value="1"/>
</dbReference>
<dbReference type="AlphaFoldDB" id="A0A3S1D4N2"/>
<comment type="caution">
    <text evidence="3">The sequence shown here is derived from an EMBL/GenBank/DDBJ whole genome shotgun (WGS) entry which is preliminary data.</text>
</comment>